<dbReference type="KEGG" id="kau:B6264_10255"/>
<reference evidence="2" key="5">
    <citation type="submission" date="2020-09" db="EMBL/GenBank/DDBJ databases">
        <authorList>
            <person name="Sun Q."/>
            <person name="Ohkuma M."/>
        </authorList>
    </citation>
    <scope>NUCLEOTIDE SEQUENCE</scope>
    <source>
        <strain evidence="2">JCM 4434</strain>
    </source>
</reference>
<dbReference type="Proteomes" id="UP000037395">
    <property type="component" value="Unassembled WGS sequence"/>
</dbReference>
<accession>A0A1E7N158</accession>
<name>A0A1E7N158_KITAU</name>
<keyword evidence="4" id="KW-1185">Reference proteome</keyword>
<reference evidence="3" key="3">
    <citation type="submission" date="2016-08" db="EMBL/GenBank/DDBJ databases">
        <title>Sequencing, Assembly and Comparative Genomics of S. aureofaciens ATCC 10762.</title>
        <authorList>
            <person name="Gradnigo J.S."/>
            <person name="Johnson N."/>
            <person name="Somerville G.A."/>
        </authorList>
    </citation>
    <scope>NUCLEOTIDE SEQUENCE [LARGE SCALE GENOMIC DNA]</scope>
    <source>
        <strain evidence="3">ATCC 10762</strain>
    </source>
</reference>
<feature type="domain" description="LytR/CpsA/Psr regulator C-terminal" evidence="1">
    <location>
        <begin position="37"/>
        <end position="104"/>
    </location>
</feature>
<evidence type="ECO:0000313" key="2">
    <source>
        <dbReference type="EMBL" id="GGU67780.1"/>
    </source>
</evidence>
<organism evidence="3 4">
    <name type="scientific">Kitasatospora aureofaciens</name>
    <name type="common">Streptomyces aureofaciens</name>
    <dbReference type="NCBI Taxonomy" id="1894"/>
    <lineage>
        <taxon>Bacteria</taxon>
        <taxon>Bacillati</taxon>
        <taxon>Actinomycetota</taxon>
        <taxon>Actinomycetes</taxon>
        <taxon>Kitasatosporales</taxon>
        <taxon>Streptomycetaceae</taxon>
        <taxon>Kitasatospora</taxon>
    </lineage>
</organism>
<evidence type="ECO:0000313" key="4">
    <source>
        <dbReference type="Proteomes" id="UP000037395"/>
    </source>
</evidence>
<reference evidence="4" key="4">
    <citation type="submission" date="2016-08" db="EMBL/GenBank/DDBJ databases">
        <title>Sequencing, assembly and comparative genomics of S. aureofaciens ATCC 10762.</title>
        <authorList>
            <person name="Gradnigo J.S."/>
            <person name="Johnson N."/>
            <person name="Somerville G.A."/>
        </authorList>
    </citation>
    <scope>NUCLEOTIDE SEQUENCE [LARGE SCALE GENOMIC DNA]</scope>
    <source>
        <strain evidence="4">ATCC 10762 / DSM 40127 / CCM 3239 / JCM 4008 / LMG 5968 / NBRC 12843 / NCIMB 8234 / A-377</strain>
    </source>
</reference>
<protein>
    <recommendedName>
        <fullName evidence="1">LytR/CpsA/Psr regulator C-terminal domain-containing protein</fullName>
    </recommendedName>
</protein>
<dbReference type="GeneID" id="97485040"/>
<proteinExistence type="predicted"/>
<accession>A0A8H9HJC6</accession>
<dbReference type="Proteomes" id="UP000610124">
    <property type="component" value="Unassembled WGS sequence"/>
</dbReference>
<evidence type="ECO:0000313" key="3">
    <source>
        <dbReference type="EMBL" id="OEV34428.1"/>
    </source>
</evidence>
<dbReference type="InterPro" id="IPR027381">
    <property type="entry name" value="LytR/CpsA/Psr_C"/>
</dbReference>
<sequence length="166" mass="16780">MEVIVPQKVWTAGSSVELFRPDPFPCSAGPRQTCRGREAKVLVGLGFEEGLTGPAATGPKVTTAGYGKGAEGAADRIAARYGVTATESAPAAAGHVVVTLGAAFTGVASGRPTAAPTDPGSNVARQGPMVDAQADGGIPCVFRDGRPRVPSRSTAPSPNRVVWGVL</sequence>
<dbReference type="EMBL" id="JPRF03000047">
    <property type="protein sequence ID" value="OEV34428.1"/>
    <property type="molecule type" value="Genomic_DNA"/>
</dbReference>
<comment type="caution">
    <text evidence="3">The sequence shown here is derived from an EMBL/GenBank/DDBJ whole genome shotgun (WGS) entry which is preliminary data.</text>
</comment>
<dbReference type="Pfam" id="PF13399">
    <property type="entry name" value="LytR_C"/>
    <property type="match status" value="1"/>
</dbReference>
<evidence type="ECO:0000259" key="1">
    <source>
        <dbReference type="Pfam" id="PF13399"/>
    </source>
</evidence>
<dbReference type="EMBL" id="BMUB01000003">
    <property type="protein sequence ID" value="GGU67780.1"/>
    <property type="molecule type" value="Genomic_DNA"/>
</dbReference>
<reference evidence="3 4" key="2">
    <citation type="submission" date="2014-07" db="EMBL/GenBank/DDBJ databases">
        <authorList>
            <person name="Zhang J.E."/>
            <person name="Yang H."/>
            <person name="Guo J."/>
            <person name="Deng Z."/>
            <person name="Luo H."/>
            <person name="Luo M."/>
            <person name="Zhao B."/>
        </authorList>
    </citation>
    <scope>NUCLEOTIDE SEQUENCE [LARGE SCALE GENOMIC DNA]</scope>
    <source>
        <strain evidence="3">ATCC 10762</strain>
        <strain evidence="4">ATCC 10762 / DSM 40127 / CCM 3239 / JCM 4008 / LMG 5968 / NBRC 12843 / NCIMB 8234 / A-377</strain>
    </source>
</reference>
<dbReference type="AlphaFoldDB" id="A0A1E7N158"/>
<gene>
    <name evidence="2" type="ORF">GCM10010502_18830</name>
    <name evidence="3" type="ORF">HS99_0036075</name>
</gene>
<dbReference type="RefSeq" id="WP_030598001.1">
    <property type="nucleotide sequence ID" value="NZ_BMUB01000003.1"/>
</dbReference>
<reference evidence="2" key="1">
    <citation type="journal article" date="2014" name="Int. J. Syst. Evol. Microbiol.">
        <title>Complete genome sequence of Corynebacterium casei LMG S-19264T (=DSM 44701T), isolated from a smear-ripened cheese.</title>
        <authorList>
            <consortium name="US DOE Joint Genome Institute (JGI-PGF)"/>
            <person name="Walter F."/>
            <person name="Albersmeier A."/>
            <person name="Kalinowski J."/>
            <person name="Ruckert C."/>
        </authorList>
    </citation>
    <scope>NUCLEOTIDE SEQUENCE</scope>
    <source>
        <strain evidence="2">JCM 4434</strain>
    </source>
</reference>